<keyword evidence="2" id="KW-1185">Reference proteome</keyword>
<organism evidence="1 2">
    <name type="scientific">Colletotrichum salicis</name>
    <dbReference type="NCBI Taxonomy" id="1209931"/>
    <lineage>
        <taxon>Eukaryota</taxon>
        <taxon>Fungi</taxon>
        <taxon>Dikarya</taxon>
        <taxon>Ascomycota</taxon>
        <taxon>Pezizomycotina</taxon>
        <taxon>Sordariomycetes</taxon>
        <taxon>Hypocreomycetidae</taxon>
        <taxon>Glomerellales</taxon>
        <taxon>Glomerellaceae</taxon>
        <taxon>Colletotrichum</taxon>
        <taxon>Colletotrichum acutatum species complex</taxon>
    </lineage>
</organism>
<name>A0A135SI91_9PEZI</name>
<accession>A0A135SI91</accession>
<gene>
    <name evidence="1" type="ORF">CSAL01_02835</name>
</gene>
<reference evidence="1 2" key="1">
    <citation type="submission" date="2014-02" db="EMBL/GenBank/DDBJ databases">
        <title>The genome sequence of Colletotrichum salicis CBS 607.94.</title>
        <authorList>
            <person name="Baroncelli R."/>
            <person name="Thon M.R."/>
        </authorList>
    </citation>
    <scope>NUCLEOTIDE SEQUENCE [LARGE SCALE GENOMIC DNA]</scope>
    <source>
        <strain evidence="1 2">CBS 607.94</strain>
    </source>
</reference>
<dbReference type="AlphaFoldDB" id="A0A135SI91"/>
<evidence type="ECO:0000313" key="2">
    <source>
        <dbReference type="Proteomes" id="UP000070121"/>
    </source>
</evidence>
<proteinExistence type="predicted"/>
<comment type="caution">
    <text evidence="1">The sequence shown here is derived from an EMBL/GenBank/DDBJ whole genome shotgun (WGS) entry which is preliminary data.</text>
</comment>
<sequence length="108" mass="12120">MERFIPRKDSSGIDEALKAYFDPVHYPPRRPDFCKTPSSAESPAGVYCRIESHTNMGRGGVQLFGPKMQVADVTIENLCQQQGSADQSPDRDRNFSGAWSIYQEESAY</sequence>
<dbReference type="EMBL" id="JFFI01002384">
    <property type="protein sequence ID" value="KXH35612.1"/>
    <property type="molecule type" value="Genomic_DNA"/>
</dbReference>
<protein>
    <submittedName>
        <fullName evidence="1">Uncharacterized protein</fullName>
    </submittedName>
</protein>
<dbReference type="Proteomes" id="UP000070121">
    <property type="component" value="Unassembled WGS sequence"/>
</dbReference>
<evidence type="ECO:0000313" key="1">
    <source>
        <dbReference type="EMBL" id="KXH35612.1"/>
    </source>
</evidence>